<dbReference type="InterPro" id="IPR057326">
    <property type="entry name" value="KR_dom"/>
</dbReference>
<dbReference type="EMBL" id="JPRH01000001">
    <property type="protein sequence ID" value="KFF13975.1"/>
    <property type="molecule type" value="Genomic_DNA"/>
</dbReference>
<dbReference type="Pfam" id="PF13561">
    <property type="entry name" value="adh_short_C2"/>
    <property type="match status" value="1"/>
</dbReference>
<proteinExistence type="inferred from homology"/>
<dbReference type="SMART" id="SM00822">
    <property type="entry name" value="PKS_KR"/>
    <property type="match status" value="1"/>
</dbReference>
<dbReference type="SUPFAM" id="SSF51735">
    <property type="entry name" value="NAD(P)-binding Rossmann-fold domains"/>
    <property type="match status" value="1"/>
</dbReference>
<dbReference type="AlphaFoldDB" id="A0A086ABB1"/>
<dbReference type="OrthoDB" id="9803333at2"/>
<dbReference type="PRINTS" id="PR00081">
    <property type="entry name" value="GDHRDH"/>
</dbReference>
<reference evidence="4 5" key="1">
    <citation type="submission" date="2014-07" db="EMBL/GenBank/DDBJ databases">
        <title>Genome of Chryseobacterium soli DSM 19298.</title>
        <authorList>
            <person name="Stropko S.J."/>
            <person name="Pipes S.E."/>
            <person name="Newman J."/>
        </authorList>
    </citation>
    <scope>NUCLEOTIDE SEQUENCE [LARGE SCALE GENOMIC DNA]</scope>
    <source>
        <strain evidence="4 5">DSM 19298</strain>
    </source>
</reference>
<dbReference type="GO" id="GO:0006633">
    <property type="term" value="P:fatty acid biosynthetic process"/>
    <property type="evidence" value="ECO:0007669"/>
    <property type="project" value="TreeGrafter"/>
</dbReference>
<evidence type="ECO:0000256" key="1">
    <source>
        <dbReference type="ARBA" id="ARBA00006484"/>
    </source>
</evidence>
<accession>A0A086ABB1</accession>
<protein>
    <submittedName>
        <fullName evidence="4">Short-chain dehydrogenase</fullName>
    </submittedName>
</protein>
<dbReference type="Gene3D" id="3.40.50.720">
    <property type="entry name" value="NAD(P)-binding Rossmann-like Domain"/>
    <property type="match status" value="1"/>
</dbReference>
<dbReference type="CDD" id="cd05233">
    <property type="entry name" value="SDR_c"/>
    <property type="match status" value="1"/>
</dbReference>
<keyword evidence="2" id="KW-0560">Oxidoreductase</keyword>
<dbReference type="PANTHER" id="PTHR42760">
    <property type="entry name" value="SHORT-CHAIN DEHYDROGENASES/REDUCTASES FAMILY MEMBER"/>
    <property type="match status" value="1"/>
</dbReference>
<dbReference type="PANTHER" id="PTHR42760:SF133">
    <property type="entry name" value="3-OXOACYL-[ACYL-CARRIER-PROTEIN] REDUCTASE"/>
    <property type="match status" value="1"/>
</dbReference>
<dbReference type="GO" id="GO:0048038">
    <property type="term" value="F:quinone binding"/>
    <property type="evidence" value="ECO:0007669"/>
    <property type="project" value="TreeGrafter"/>
</dbReference>
<dbReference type="RefSeq" id="WP_034708401.1">
    <property type="nucleotide sequence ID" value="NZ_JPRH01000001.1"/>
</dbReference>
<gene>
    <name evidence="4" type="ORF">IW15_00555</name>
</gene>
<keyword evidence="5" id="KW-1185">Reference proteome</keyword>
<feature type="domain" description="Ketoreductase" evidence="3">
    <location>
        <begin position="9"/>
        <end position="183"/>
    </location>
</feature>
<comment type="similarity">
    <text evidence="1">Belongs to the short-chain dehydrogenases/reductases (SDR) family.</text>
</comment>
<dbReference type="eggNOG" id="COG1028">
    <property type="taxonomic scope" value="Bacteria"/>
</dbReference>
<name>A0A086ABB1_9FLAO</name>
<organism evidence="4 5">
    <name type="scientific">Chryseobacterium soli</name>
    <dbReference type="NCBI Taxonomy" id="445961"/>
    <lineage>
        <taxon>Bacteria</taxon>
        <taxon>Pseudomonadati</taxon>
        <taxon>Bacteroidota</taxon>
        <taxon>Flavobacteriia</taxon>
        <taxon>Flavobacteriales</taxon>
        <taxon>Weeksellaceae</taxon>
        <taxon>Chryseobacterium group</taxon>
        <taxon>Chryseobacterium</taxon>
    </lineage>
</organism>
<dbReference type="InterPro" id="IPR036291">
    <property type="entry name" value="NAD(P)-bd_dom_sf"/>
</dbReference>
<evidence type="ECO:0000256" key="2">
    <source>
        <dbReference type="ARBA" id="ARBA00023002"/>
    </source>
</evidence>
<dbReference type="FunFam" id="3.40.50.720:FF:000084">
    <property type="entry name" value="Short-chain dehydrogenase reductase"/>
    <property type="match status" value="1"/>
</dbReference>
<dbReference type="InterPro" id="IPR002347">
    <property type="entry name" value="SDR_fam"/>
</dbReference>
<comment type="caution">
    <text evidence="4">The sequence shown here is derived from an EMBL/GenBank/DDBJ whole genome shotgun (WGS) entry which is preliminary data.</text>
</comment>
<dbReference type="GO" id="GO:0016616">
    <property type="term" value="F:oxidoreductase activity, acting on the CH-OH group of donors, NAD or NADP as acceptor"/>
    <property type="evidence" value="ECO:0007669"/>
    <property type="project" value="TreeGrafter"/>
</dbReference>
<dbReference type="STRING" id="445961.IW15_00555"/>
<evidence type="ECO:0000313" key="4">
    <source>
        <dbReference type="EMBL" id="KFF13975.1"/>
    </source>
</evidence>
<evidence type="ECO:0000313" key="5">
    <source>
        <dbReference type="Proteomes" id="UP000028705"/>
    </source>
</evidence>
<dbReference type="Proteomes" id="UP000028705">
    <property type="component" value="Unassembled WGS sequence"/>
</dbReference>
<evidence type="ECO:0000259" key="3">
    <source>
        <dbReference type="SMART" id="SM00822"/>
    </source>
</evidence>
<sequence length="253" mass="26953">MSSFSLQDKTILITGASSGIGRSCSVECSNNGAAALILIARNEEELQKTVMMLAPATKVETIIADITHCENLEELIAEKVDIVGKISGFIHCAGIEKTLPLKKHTPQLYNDIFAVNVISGFEIAKILSLKKYKNEKSSFVFISSVAGMVGEIGKTAYSASKGAVVSGARSLAMELSRSNIRVNSVSPAMVNTPILEKMFDNIGEEASQEILKKHPLGIGEPEDVANACVFLLSDAAKWVTGSNLVIDGGYSAQ</sequence>